<dbReference type="HOGENOM" id="CLU_2280966_0_0_1"/>
<evidence type="ECO:0000313" key="2">
    <source>
        <dbReference type="Proteomes" id="UP000007266"/>
    </source>
</evidence>
<keyword evidence="2" id="KW-1185">Reference proteome</keyword>
<accession>D6W910</accession>
<sequence>MLIASYVSQFSNRISAHNAFNFRSFVPIFMQSRLMAPKHNLGYNKTSTLAQPLPFPVRSQRGRWIRDSGIEPEFGSSAGRAPKFESWGGKPQRIKTCLLGLT</sequence>
<dbReference type="AlphaFoldDB" id="D6W910"/>
<dbReference type="EMBL" id="KQ971312">
    <property type="protein sequence ID" value="EEZ98422.1"/>
    <property type="molecule type" value="Genomic_DNA"/>
</dbReference>
<protein>
    <submittedName>
        <fullName evidence="1">Uncharacterized protein</fullName>
    </submittedName>
</protein>
<gene>
    <name evidence="1" type="primary">GLEAN_00892</name>
    <name evidence="1" type="ORF">TcasGA2_TC000892</name>
</gene>
<organism evidence="1 2">
    <name type="scientific">Tribolium castaneum</name>
    <name type="common">Red flour beetle</name>
    <dbReference type="NCBI Taxonomy" id="7070"/>
    <lineage>
        <taxon>Eukaryota</taxon>
        <taxon>Metazoa</taxon>
        <taxon>Ecdysozoa</taxon>
        <taxon>Arthropoda</taxon>
        <taxon>Hexapoda</taxon>
        <taxon>Insecta</taxon>
        <taxon>Pterygota</taxon>
        <taxon>Neoptera</taxon>
        <taxon>Endopterygota</taxon>
        <taxon>Coleoptera</taxon>
        <taxon>Polyphaga</taxon>
        <taxon>Cucujiformia</taxon>
        <taxon>Tenebrionidae</taxon>
        <taxon>Tenebrionidae incertae sedis</taxon>
        <taxon>Tribolium</taxon>
    </lineage>
</organism>
<evidence type="ECO:0000313" key="1">
    <source>
        <dbReference type="EMBL" id="EEZ98422.1"/>
    </source>
</evidence>
<reference evidence="1 2" key="1">
    <citation type="journal article" date="2008" name="Nature">
        <title>The genome of the model beetle and pest Tribolium castaneum.</title>
        <authorList>
            <consortium name="Tribolium Genome Sequencing Consortium"/>
            <person name="Richards S."/>
            <person name="Gibbs R.A."/>
            <person name="Weinstock G.M."/>
            <person name="Brown S.J."/>
            <person name="Denell R."/>
            <person name="Beeman R.W."/>
            <person name="Gibbs R."/>
            <person name="Beeman R.W."/>
            <person name="Brown S.J."/>
            <person name="Bucher G."/>
            <person name="Friedrich M."/>
            <person name="Grimmelikhuijzen C.J."/>
            <person name="Klingler M."/>
            <person name="Lorenzen M."/>
            <person name="Richards S."/>
            <person name="Roth S."/>
            <person name="Schroder R."/>
            <person name="Tautz D."/>
            <person name="Zdobnov E.M."/>
            <person name="Muzny D."/>
            <person name="Gibbs R.A."/>
            <person name="Weinstock G.M."/>
            <person name="Attaway T."/>
            <person name="Bell S."/>
            <person name="Buhay C.J."/>
            <person name="Chandrabose M.N."/>
            <person name="Chavez D."/>
            <person name="Clerk-Blankenburg K.P."/>
            <person name="Cree A."/>
            <person name="Dao M."/>
            <person name="Davis C."/>
            <person name="Chacko J."/>
            <person name="Dinh H."/>
            <person name="Dugan-Rocha S."/>
            <person name="Fowler G."/>
            <person name="Garner T.T."/>
            <person name="Garnes J."/>
            <person name="Gnirke A."/>
            <person name="Hawes A."/>
            <person name="Hernandez J."/>
            <person name="Hines S."/>
            <person name="Holder M."/>
            <person name="Hume J."/>
            <person name="Jhangiani S.N."/>
            <person name="Joshi V."/>
            <person name="Khan Z.M."/>
            <person name="Jackson L."/>
            <person name="Kovar C."/>
            <person name="Kowis A."/>
            <person name="Lee S."/>
            <person name="Lewis L.R."/>
            <person name="Margolis J."/>
            <person name="Morgan M."/>
            <person name="Nazareth L.V."/>
            <person name="Nguyen N."/>
            <person name="Okwuonu G."/>
            <person name="Parker D."/>
            <person name="Richards S."/>
            <person name="Ruiz S.J."/>
            <person name="Santibanez J."/>
            <person name="Savard J."/>
            <person name="Scherer S.E."/>
            <person name="Schneider B."/>
            <person name="Sodergren E."/>
            <person name="Tautz D."/>
            <person name="Vattahil S."/>
            <person name="Villasana D."/>
            <person name="White C.S."/>
            <person name="Wright R."/>
            <person name="Park Y."/>
            <person name="Beeman R.W."/>
            <person name="Lord J."/>
            <person name="Oppert B."/>
            <person name="Lorenzen M."/>
            <person name="Brown S."/>
            <person name="Wang L."/>
            <person name="Savard J."/>
            <person name="Tautz D."/>
            <person name="Richards S."/>
            <person name="Weinstock G."/>
            <person name="Gibbs R.A."/>
            <person name="Liu Y."/>
            <person name="Worley K."/>
            <person name="Weinstock G."/>
            <person name="Elsik C.G."/>
            <person name="Reese J.T."/>
            <person name="Elhaik E."/>
            <person name="Landan G."/>
            <person name="Graur D."/>
            <person name="Arensburger P."/>
            <person name="Atkinson P."/>
            <person name="Beeman R.W."/>
            <person name="Beidler J."/>
            <person name="Brown S.J."/>
            <person name="Demuth J.P."/>
            <person name="Drury D.W."/>
            <person name="Du Y.Z."/>
            <person name="Fujiwara H."/>
            <person name="Lorenzen M."/>
            <person name="Maselli V."/>
            <person name="Osanai M."/>
            <person name="Park Y."/>
            <person name="Robertson H.M."/>
            <person name="Tu Z."/>
            <person name="Wang J.J."/>
            <person name="Wang S."/>
            <person name="Richards S."/>
            <person name="Song H."/>
            <person name="Zhang L."/>
            <person name="Sodergren E."/>
            <person name="Werner D."/>
            <person name="Stanke M."/>
            <person name="Morgenstern B."/>
            <person name="Solovyev V."/>
            <person name="Kosarev P."/>
            <person name="Brown G."/>
            <person name="Chen H.C."/>
            <person name="Ermolaeva O."/>
            <person name="Hlavina W."/>
            <person name="Kapustin Y."/>
            <person name="Kiryutin B."/>
            <person name="Kitts P."/>
            <person name="Maglott D."/>
            <person name="Pruitt K."/>
            <person name="Sapojnikov V."/>
            <person name="Souvorov A."/>
            <person name="Mackey A.J."/>
            <person name="Waterhouse R.M."/>
            <person name="Wyder S."/>
            <person name="Zdobnov E.M."/>
            <person name="Zdobnov E.M."/>
            <person name="Wyder S."/>
            <person name="Kriventseva E.V."/>
            <person name="Kadowaki T."/>
            <person name="Bork P."/>
            <person name="Aranda M."/>
            <person name="Bao R."/>
            <person name="Beermann A."/>
            <person name="Berns N."/>
            <person name="Bolognesi R."/>
            <person name="Bonneton F."/>
            <person name="Bopp D."/>
            <person name="Brown S.J."/>
            <person name="Bucher G."/>
            <person name="Butts T."/>
            <person name="Chaumot A."/>
            <person name="Denell R.E."/>
            <person name="Ferrier D.E."/>
            <person name="Friedrich M."/>
            <person name="Gordon C.M."/>
            <person name="Jindra M."/>
            <person name="Klingler M."/>
            <person name="Lan Q."/>
            <person name="Lattorff H.M."/>
            <person name="Laudet V."/>
            <person name="von Levetsow C."/>
            <person name="Liu Z."/>
            <person name="Lutz R."/>
            <person name="Lynch J.A."/>
            <person name="da Fonseca R.N."/>
            <person name="Posnien N."/>
            <person name="Reuter R."/>
            <person name="Roth S."/>
            <person name="Savard J."/>
            <person name="Schinko J.B."/>
            <person name="Schmitt C."/>
            <person name="Schoppmeier M."/>
            <person name="Schroder R."/>
            <person name="Shippy T.D."/>
            <person name="Simonnet F."/>
            <person name="Marques-Souza H."/>
            <person name="Tautz D."/>
            <person name="Tomoyasu Y."/>
            <person name="Trauner J."/>
            <person name="Van der Zee M."/>
            <person name="Vervoort M."/>
            <person name="Wittkopp N."/>
            <person name="Wimmer E.A."/>
            <person name="Yang X."/>
            <person name="Jones A.K."/>
            <person name="Sattelle D.B."/>
            <person name="Ebert P.R."/>
            <person name="Nelson D."/>
            <person name="Scott J.G."/>
            <person name="Beeman R.W."/>
            <person name="Muthukrishnan S."/>
            <person name="Kramer K.J."/>
            <person name="Arakane Y."/>
            <person name="Beeman R.W."/>
            <person name="Zhu Q."/>
            <person name="Hogenkamp D."/>
            <person name="Dixit R."/>
            <person name="Oppert B."/>
            <person name="Jiang H."/>
            <person name="Zou Z."/>
            <person name="Marshall J."/>
            <person name="Elpidina E."/>
            <person name="Vinokurov K."/>
            <person name="Oppert C."/>
            <person name="Zou Z."/>
            <person name="Evans J."/>
            <person name="Lu Z."/>
            <person name="Zhao P."/>
            <person name="Sumathipala N."/>
            <person name="Altincicek B."/>
            <person name="Vilcinskas A."/>
            <person name="Williams M."/>
            <person name="Hultmark D."/>
            <person name="Hetru C."/>
            <person name="Jiang H."/>
            <person name="Grimmelikhuijzen C.J."/>
            <person name="Hauser F."/>
            <person name="Cazzamali G."/>
            <person name="Williamson M."/>
            <person name="Park Y."/>
            <person name="Li B."/>
            <person name="Tanaka Y."/>
            <person name="Predel R."/>
            <person name="Neupert S."/>
            <person name="Schachtner J."/>
            <person name="Verleyen P."/>
            <person name="Raible F."/>
            <person name="Bork P."/>
            <person name="Friedrich M."/>
            <person name="Walden K.K."/>
            <person name="Robertson H.M."/>
            <person name="Angeli S."/>
            <person name="Foret S."/>
            <person name="Bucher G."/>
            <person name="Schuetz S."/>
            <person name="Maleszka R."/>
            <person name="Wimmer E.A."/>
            <person name="Beeman R.W."/>
            <person name="Lorenzen M."/>
            <person name="Tomoyasu Y."/>
            <person name="Miller S.C."/>
            <person name="Grossmann D."/>
            <person name="Bucher G."/>
        </authorList>
    </citation>
    <scope>NUCLEOTIDE SEQUENCE [LARGE SCALE GENOMIC DNA]</scope>
    <source>
        <strain evidence="1 2">Georgia GA2</strain>
    </source>
</reference>
<dbReference type="Proteomes" id="UP000007266">
    <property type="component" value="Linkage group 2"/>
</dbReference>
<name>D6W910_TRICA</name>
<reference evidence="1 2" key="2">
    <citation type="journal article" date="2010" name="Nucleic Acids Res.">
        <title>BeetleBase in 2010: revisions to provide comprehensive genomic information for Tribolium castaneum.</title>
        <authorList>
            <person name="Kim H.S."/>
            <person name="Murphy T."/>
            <person name="Xia J."/>
            <person name="Caragea D."/>
            <person name="Park Y."/>
            <person name="Beeman R.W."/>
            <person name="Lorenzen M.D."/>
            <person name="Butcher S."/>
            <person name="Manak J.R."/>
            <person name="Brown S.J."/>
        </authorList>
    </citation>
    <scope>GENOME REANNOTATION</scope>
    <source>
        <strain evidence="1 2">Georgia GA2</strain>
    </source>
</reference>
<proteinExistence type="predicted"/>